<feature type="non-terminal residue" evidence="1">
    <location>
        <position position="41"/>
    </location>
</feature>
<evidence type="ECO:0000313" key="1">
    <source>
        <dbReference type="EMBL" id="GAJ03102.1"/>
    </source>
</evidence>
<organism evidence="1">
    <name type="scientific">marine sediment metagenome</name>
    <dbReference type="NCBI Taxonomy" id="412755"/>
    <lineage>
        <taxon>unclassified sequences</taxon>
        <taxon>metagenomes</taxon>
        <taxon>ecological metagenomes</taxon>
    </lineage>
</organism>
<comment type="caution">
    <text evidence="1">The sequence shown here is derived from an EMBL/GenBank/DDBJ whole genome shotgun (WGS) entry which is preliminary data.</text>
</comment>
<evidence type="ECO:0008006" key="2">
    <source>
        <dbReference type="Google" id="ProtNLM"/>
    </source>
</evidence>
<accession>X1UHQ4</accession>
<reference evidence="1" key="1">
    <citation type="journal article" date="2014" name="Front. Microbiol.">
        <title>High frequency of phylogenetically diverse reductive dehalogenase-homologous genes in deep subseafloor sedimentary metagenomes.</title>
        <authorList>
            <person name="Kawai M."/>
            <person name="Futagami T."/>
            <person name="Toyoda A."/>
            <person name="Takaki Y."/>
            <person name="Nishi S."/>
            <person name="Hori S."/>
            <person name="Arai W."/>
            <person name="Tsubouchi T."/>
            <person name="Morono Y."/>
            <person name="Uchiyama I."/>
            <person name="Ito T."/>
            <person name="Fujiyama A."/>
            <person name="Inagaki F."/>
            <person name="Takami H."/>
        </authorList>
    </citation>
    <scope>NUCLEOTIDE SEQUENCE</scope>
    <source>
        <strain evidence="1">Expedition CK06-06</strain>
    </source>
</reference>
<sequence length="41" mass="4935">MAYQSYRDLDIYKKAHKLAIEIHEMSLNLPKFEMYEEGSQI</sequence>
<dbReference type="AlphaFoldDB" id="X1UHQ4"/>
<dbReference type="EMBL" id="BARW01031393">
    <property type="protein sequence ID" value="GAJ03102.1"/>
    <property type="molecule type" value="Genomic_DNA"/>
</dbReference>
<proteinExistence type="predicted"/>
<dbReference type="SUPFAM" id="SSF158446">
    <property type="entry name" value="IVS-encoded protein-like"/>
    <property type="match status" value="1"/>
</dbReference>
<protein>
    <recommendedName>
        <fullName evidence="2">Four helix bundle protein</fullName>
    </recommendedName>
</protein>
<name>X1UHQ4_9ZZZZ</name>
<gene>
    <name evidence="1" type="ORF">S12H4_49943</name>
</gene>
<dbReference type="InterPro" id="IPR036583">
    <property type="entry name" value="23S_rRNA_IVS_sf"/>
</dbReference>
<dbReference type="Gene3D" id="1.20.1440.60">
    <property type="entry name" value="23S rRNA-intervening sequence"/>
    <property type="match status" value="1"/>
</dbReference>